<organism evidence="2 3">
    <name type="scientific">Spiroplasma helicoides</name>
    <dbReference type="NCBI Taxonomy" id="216938"/>
    <lineage>
        <taxon>Bacteria</taxon>
        <taxon>Bacillati</taxon>
        <taxon>Mycoplasmatota</taxon>
        <taxon>Mollicutes</taxon>
        <taxon>Entomoplasmatales</taxon>
        <taxon>Spiroplasmataceae</taxon>
        <taxon>Spiroplasma</taxon>
    </lineage>
</organism>
<protein>
    <submittedName>
        <fullName evidence="2">Uncharacterized protein</fullName>
    </submittedName>
</protein>
<name>A0A1B3SJA4_9MOLU</name>
<feature type="transmembrane region" description="Helical" evidence="1">
    <location>
        <begin position="107"/>
        <end position="131"/>
    </location>
</feature>
<dbReference type="Gene3D" id="1.20.1070.10">
    <property type="entry name" value="Rhodopsin 7-helix transmembrane proteins"/>
    <property type="match status" value="1"/>
</dbReference>
<proteinExistence type="predicted"/>
<sequence>MEYGFYERDYSKKEIDKSRIRKFLIIGTIETSFIGISLLVMGILGLFNKSSQSDSDSIWIMKTLIADTIIIIDVVFLAFLYIKTCFFAISLKNLYKHVSKTNTHKKIVVFLFIAFLPILGYFTTIIMYAIIAKELKTEGFVFKNIKHKRRKNKLLEEEPKKEEKVN</sequence>
<evidence type="ECO:0000313" key="3">
    <source>
        <dbReference type="Proteomes" id="UP000094378"/>
    </source>
</evidence>
<dbReference type="RefSeq" id="WP_157087557.1">
    <property type="nucleotide sequence ID" value="NZ_CP017015.1"/>
</dbReference>
<feature type="transmembrane region" description="Helical" evidence="1">
    <location>
        <begin position="23"/>
        <end position="47"/>
    </location>
</feature>
<dbReference type="KEGG" id="shj:SHELI_v1c00570"/>
<gene>
    <name evidence="2" type="ORF">SHELI_v1c00570</name>
</gene>
<accession>A0A1B3SJA4</accession>
<evidence type="ECO:0000313" key="2">
    <source>
        <dbReference type="EMBL" id="AOG60012.1"/>
    </source>
</evidence>
<keyword evidence="1" id="KW-0812">Transmembrane</keyword>
<keyword evidence="1" id="KW-0472">Membrane</keyword>
<keyword evidence="3" id="KW-1185">Reference proteome</keyword>
<dbReference type="AlphaFoldDB" id="A0A1B3SJA4"/>
<keyword evidence="1" id="KW-1133">Transmembrane helix</keyword>
<dbReference type="OrthoDB" id="9978555at2"/>
<dbReference type="STRING" id="216938.SHELI_v1c00570"/>
<dbReference type="EMBL" id="CP017015">
    <property type="protein sequence ID" value="AOG60012.1"/>
    <property type="molecule type" value="Genomic_DNA"/>
</dbReference>
<dbReference type="Proteomes" id="UP000094378">
    <property type="component" value="Chromosome"/>
</dbReference>
<feature type="transmembrane region" description="Helical" evidence="1">
    <location>
        <begin position="59"/>
        <end position="86"/>
    </location>
</feature>
<reference evidence="2 3" key="1">
    <citation type="submission" date="2016-08" db="EMBL/GenBank/DDBJ databases">
        <title>Complete genome sequence of Spiroplasma helicoides TABS-2 (DSM 22551).</title>
        <authorList>
            <person name="Shen W.-Y."/>
            <person name="Lo W.-S."/>
            <person name="Lai Y.-C."/>
            <person name="Kuo C.-H."/>
        </authorList>
    </citation>
    <scope>NUCLEOTIDE SEQUENCE [LARGE SCALE GENOMIC DNA]</scope>
    <source>
        <strain evidence="2 3">TABS-2</strain>
    </source>
</reference>
<evidence type="ECO:0000256" key="1">
    <source>
        <dbReference type="SAM" id="Phobius"/>
    </source>
</evidence>